<sequence length="518" mass="55757">MAENDTTTVTSPCGVPSPFVVTTRSGQVQGLDRTHDVVFYSIPYAAPLSGISRFAKPEPPLPWDGIRDCTAPGSTAQDFSTAPNPTIPEVVRPGAEKLNLTIYAPKDALPQPGKLPLAHPLPVFVWIHGGSFIVGENACDWWDGAKFTAAGVIVVTINYRLDAEGWLPLPDAPQNRGMLDQLAALQWVQRNISAFGGDPQRVTIGGQSAGGTSALCLASNPAAQGLFQQVFSCSPAFVRLPADGGAKGIVKAARRAMPFRTFTADALSQWPLQKMEKLSLRMRRSNPLGLPFYPVRDKATQPQALTDAADSALFQHYPMLIGSTSEEFDSVTFNGALKLLSRLGVEISLSTAGVDPSRRNSVIAAHHDDIHEGRVGAVMSDTMIRATVATAIEGRVLDQPAEESRTWVYDYRWPGRQGAAHCADLPIWFGTLGAKTANNVVGPVTTTDPSDPTAAVLDDAAGQTTADLMHSALQHFIADGNPGWPTYNETTRVCMVWDEKPHVEMDCYRAARSTWGLS</sequence>
<comment type="similarity">
    <text evidence="1 3">Belongs to the type-B carboxylesterase/lipase family.</text>
</comment>
<dbReference type="GO" id="GO:0016787">
    <property type="term" value="F:hydrolase activity"/>
    <property type="evidence" value="ECO:0007669"/>
    <property type="project" value="UniProtKB-KW"/>
</dbReference>
<dbReference type="PROSITE" id="PS00122">
    <property type="entry name" value="CARBOXYLESTERASE_B_1"/>
    <property type="match status" value="1"/>
</dbReference>
<keyword evidence="2 3" id="KW-0378">Hydrolase</keyword>
<evidence type="ECO:0000256" key="3">
    <source>
        <dbReference type="RuleBase" id="RU361235"/>
    </source>
</evidence>
<dbReference type="Pfam" id="PF00135">
    <property type="entry name" value="COesterase"/>
    <property type="match status" value="1"/>
</dbReference>
<dbReference type="SUPFAM" id="SSF53474">
    <property type="entry name" value="alpha/beta-Hydrolases"/>
    <property type="match status" value="1"/>
</dbReference>
<proteinExistence type="inferred from homology"/>
<keyword evidence="6" id="KW-1185">Reference proteome</keyword>
<accession>A0A5E3ZYF6</accession>
<evidence type="ECO:0000256" key="1">
    <source>
        <dbReference type="ARBA" id="ARBA00005964"/>
    </source>
</evidence>
<feature type="domain" description="Carboxylesterase type B" evidence="4">
    <location>
        <begin position="20"/>
        <end position="437"/>
    </location>
</feature>
<evidence type="ECO:0000256" key="2">
    <source>
        <dbReference type="ARBA" id="ARBA00022801"/>
    </source>
</evidence>
<dbReference type="PANTHER" id="PTHR11559">
    <property type="entry name" value="CARBOXYLESTERASE"/>
    <property type="match status" value="1"/>
</dbReference>
<dbReference type="EMBL" id="LR584267">
    <property type="protein sequence ID" value="VHO01502.1"/>
    <property type="molecule type" value="Genomic_DNA"/>
</dbReference>
<evidence type="ECO:0000313" key="5">
    <source>
        <dbReference type="EMBL" id="VHO01502.1"/>
    </source>
</evidence>
<dbReference type="Proteomes" id="UP000324288">
    <property type="component" value="Chromosome"/>
</dbReference>
<dbReference type="EC" id="3.1.1.-" evidence="3"/>
<evidence type="ECO:0000259" key="4">
    <source>
        <dbReference type="Pfam" id="PF00135"/>
    </source>
</evidence>
<dbReference type="AlphaFoldDB" id="A0A5E3ZYF6"/>
<reference evidence="5 6" key="1">
    <citation type="submission" date="2019-04" db="EMBL/GenBank/DDBJ databases">
        <authorList>
            <person name="Seth-Smith MB H."/>
            <person name="Seth-Smith H."/>
        </authorList>
    </citation>
    <scope>NUCLEOTIDE SEQUENCE [LARGE SCALE GENOMIC DNA]</scope>
    <source>
        <strain evidence="5">USB-603019</strain>
    </source>
</reference>
<dbReference type="InterPro" id="IPR050309">
    <property type="entry name" value="Type-B_Carboxylest/Lipase"/>
</dbReference>
<dbReference type="RefSeq" id="WP_148417793.1">
    <property type="nucleotide sequence ID" value="NZ_LR584267.1"/>
</dbReference>
<dbReference type="InterPro" id="IPR002018">
    <property type="entry name" value="CarbesteraseB"/>
</dbReference>
<evidence type="ECO:0000313" key="6">
    <source>
        <dbReference type="Proteomes" id="UP000324288"/>
    </source>
</evidence>
<dbReference type="InterPro" id="IPR019826">
    <property type="entry name" value="Carboxylesterase_B_AS"/>
</dbReference>
<organism evidence="5 6">
    <name type="scientific">Lawsonella clevelandensis</name>
    <dbReference type="NCBI Taxonomy" id="1528099"/>
    <lineage>
        <taxon>Bacteria</taxon>
        <taxon>Bacillati</taxon>
        <taxon>Actinomycetota</taxon>
        <taxon>Actinomycetes</taxon>
        <taxon>Mycobacteriales</taxon>
        <taxon>Lawsonellaceae</taxon>
        <taxon>Lawsonella</taxon>
    </lineage>
</organism>
<dbReference type="Gene3D" id="3.40.50.1820">
    <property type="entry name" value="alpha/beta hydrolase"/>
    <property type="match status" value="1"/>
</dbReference>
<gene>
    <name evidence="5" type="ORF">LC603019_01434</name>
</gene>
<name>A0A5E3ZYF6_9ACTN</name>
<protein>
    <recommendedName>
        <fullName evidence="3">Carboxylic ester hydrolase</fullName>
        <ecNumber evidence="3">3.1.1.-</ecNumber>
    </recommendedName>
</protein>
<dbReference type="InterPro" id="IPR029058">
    <property type="entry name" value="AB_hydrolase_fold"/>
</dbReference>